<dbReference type="Proteomes" id="UP000094094">
    <property type="component" value="Chromosome"/>
</dbReference>
<evidence type="ECO:0000313" key="1">
    <source>
        <dbReference type="EMBL" id="AOP48011.1"/>
    </source>
</evidence>
<name>A0A1D7VMQ9_9ACTN</name>
<reference evidence="1 2" key="1">
    <citation type="submission" date="2016-09" db="EMBL/GenBank/DDBJ databases">
        <title>Complete genome sequencing of Streptomyces lydicus 103 and metabolic pathways analysis of antibiotic biosynthesis.</title>
        <authorList>
            <person name="Jia N."/>
            <person name="Ding M.-Z."/>
            <person name="Gao F."/>
            <person name="Yuan Y.-J."/>
        </authorList>
    </citation>
    <scope>NUCLEOTIDE SEQUENCE [LARGE SCALE GENOMIC DNA]</scope>
    <source>
        <strain evidence="1 2">103</strain>
    </source>
</reference>
<accession>A0A1D7VMQ9</accession>
<proteinExistence type="predicted"/>
<sequence length="110" mass="11532">MPLRYRGGVGRGGGFQEWLWHRVTGEGCHHRLISQWRPPALPGACGAVAEVSARVACGWLFYDEYAASGGSGGPVDEQPVAVAVGGGHAHAPHGHDDEAVAQQYCGCPRG</sequence>
<organism evidence="1 2">
    <name type="scientific">Streptomyces lydicus</name>
    <dbReference type="NCBI Taxonomy" id="47763"/>
    <lineage>
        <taxon>Bacteria</taxon>
        <taxon>Bacillati</taxon>
        <taxon>Actinomycetota</taxon>
        <taxon>Actinomycetes</taxon>
        <taxon>Kitasatosporales</taxon>
        <taxon>Streptomycetaceae</taxon>
        <taxon>Streptomyces</taxon>
    </lineage>
</organism>
<keyword evidence="2" id="KW-1185">Reference proteome</keyword>
<dbReference type="AlphaFoldDB" id="A0A1D7VMQ9"/>
<dbReference type="EMBL" id="CP017157">
    <property type="protein sequence ID" value="AOP48011.1"/>
    <property type="molecule type" value="Genomic_DNA"/>
</dbReference>
<dbReference type="KEGG" id="slc:SL103_18845"/>
<gene>
    <name evidence="1" type="ORF">SL103_18845</name>
</gene>
<protein>
    <submittedName>
        <fullName evidence="1">Uncharacterized protein</fullName>
    </submittedName>
</protein>
<evidence type="ECO:0000313" key="2">
    <source>
        <dbReference type="Proteomes" id="UP000094094"/>
    </source>
</evidence>